<dbReference type="AlphaFoldDB" id="A0A2N9W370"/>
<evidence type="ECO:0000256" key="4">
    <source>
        <dbReference type="ARBA" id="ARBA00023163"/>
    </source>
</evidence>
<organism evidence="6 7">
    <name type="scientific">Phyllobacterium zundukense</name>
    <dbReference type="NCBI Taxonomy" id="1867719"/>
    <lineage>
        <taxon>Bacteria</taxon>
        <taxon>Pseudomonadati</taxon>
        <taxon>Pseudomonadota</taxon>
        <taxon>Alphaproteobacteria</taxon>
        <taxon>Hyphomicrobiales</taxon>
        <taxon>Phyllobacteriaceae</taxon>
        <taxon>Phyllobacterium</taxon>
    </lineage>
</organism>
<name>A0A2N9W370_9HYPH</name>
<dbReference type="GO" id="GO:0003700">
    <property type="term" value="F:DNA-binding transcription factor activity"/>
    <property type="evidence" value="ECO:0007669"/>
    <property type="project" value="InterPro"/>
</dbReference>
<dbReference type="FunFam" id="1.10.10.10:FF:000001">
    <property type="entry name" value="LysR family transcriptional regulator"/>
    <property type="match status" value="1"/>
</dbReference>
<dbReference type="Gene3D" id="1.10.10.10">
    <property type="entry name" value="Winged helix-like DNA-binding domain superfamily/Winged helix DNA-binding domain"/>
    <property type="match status" value="1"/>
</dbReference>
<keyword evidence="7" id="KW-1185">Reference proteome</keyword>
<dbReference type="InterPro" id="IPR000847">
    <property type="entry name" value="LysR_HTH_N"/>
</dbReference>
<dbReference type="OrthoDB" id="9786526at2"/>
<evidence type="ECO:0000259" key="5">
    <source>
        <dbReference type="PROSITE" id="PS50931"/>
    </source>
</evidence>
<evidence type="ECO:0000256" key="3">
    <source>
        <dbReference type="ARBA" id="ARBA00023125"/>
    </source>
</evidence>
<dbReference type="InterPro" id="IPR036388">
    <property type="entry name" value="WH-like_DNA-bd_sf"/>
</dbReference>
<dbReference type="EMBL" id="MZMT01000005">
    <property type="protein sequence ID" value="PIO46188.1"/>
    <property type="molecule type" value="Genomic_DNA"/>
</dbReference>
<dbReference type="SUPFAM" id="SSF46785">
    <property type="entry name" value="Winged helix' DNA-binding domain"/>
    <property type="match status" value="1"/>
</dbReference>
<dbReference type="PROSITE" id="PS50931">
    <property type="entry name" value="HTH_LYSR"/>
    <property type="match status" value="1"/>
</dbReference>
<evidence type="ECO:0000256" key="2">
    <source>
        <dbReference type="ARBA" id="ARBA00023015"/>
    </source>
</evidence>
<keyword evidence="3" id="KW-0238">DNA-binding</keyword>
<accession>A0A2N9W370</accession>
<evidence type="ECO:0000313" key="6">
    <source>
        <dbReference type="EMBL" id="PIO46188.1"/>
    </source>
</evidence>
<feature type="domain" description="HTH lysR-type" evidence="5">
    <location>
        <begin position="1"/>
        <end position="59"/>
    </location>
</feature>
<dbReference type="InterPro" id="IPR036390">
    <property type="entry name" value="WH_DNA-bd_sf"/>
</dbReference>
<keyword evidence="2" id="KW-0805">Transcription regulation</keyword>
<keyword evidence="4" id="KW-0804">Transcription</keyword>
<evidence type="ECO:0000256" key="1">
    <source>
        <dbReference type="ARBA" id="ARBA00009437"/>
    </source>
</evidence>
<proteinExistence type="inferred from homology"/>
<dbReference type="PANTHER" id="PTHR30537:SF5">
    <property type="entry name" value="HTH-TYPE TRANSCRIPTIONAL ACTIVATOR TTDR-RELATED"/>
    <property type="match status" value="1"/>
</dbReference>
<dbReference type="Proteomes" id="UP000232163">
    <property type="component" value="Unassembled WGS sequence"/>
</dbReference>
<comment type="caution">
    <text evidence="6">The sequence shown here is derived from an EMBL/GenBank/DDBJ whole genome shotgun (WGS) entry which is preliminary data.</text>
</comment>
<gene>
    <name evidence="6" type="ORF">B5P45_03495</name>
</gene>
<dbReference type="PANTHER" id="PTHR30537">
    <property type="entry name" value="HTH-TYPE TRANSCRIPTIONAL REGULATOR"/>
    <property type="match status" value="1"/>
</dbReference>
<sequence length="98" mass="10709">MDMIEAMKVAVAVARHNSFSSASRDLRLSAASVSRIVADLEADLGVRLFNRTTRQINLTDAGMEFVQKSTCLLEELDLMRSAVRERHDTPAASSTSPA</sequence>
<protein>
    <recommendedName>
        <fullName evidence="5">HTH lysR-type domain-containing protein</fullName>
    </recommendedName>
</protein>
<dbReference type="KEGG" id="pht:BLM14_21880"/>
<dbReference type="InterPro" id="IPR058163">
    <property type="entry name" value="LysR-type_TF_proteobact-type"/>
</dbReference>
<evidence type="ECO:0000313" key="7">
    <source>
        <dbReference type="Proteomes" id="UP000232163"/>
    </source>
</evidence>
<dbReference type="RefSeq" id="WP_100002034.1">
    <property type="nucleotide sequence ID" value="NZ_CP017941.1"/>
</dbReference>
<comment type="similarity">
    <text evidence="1">Belongs to the LysR transcriptional regulatory family.</text>
</comment>
<dbReference type="GO" id="GO:0003677">
    <property type="term" value="F:DNA binding"/>
    <property type="evidence" value="ECO:0007669"/>
    <property type="project" value="UniProtKB-KW"/>
</dbReference>
<dbReference type="Pfam" id="PF00126">
    <property type="entry name" value="HTH_1"/>
    <property type="match status" value="1"/>
</dbReference>
<reference evidence="6 7" key="1">
    <citation type="journal article" date="2017" name="Int J Environ Stud">
        <title>Does the Miocene-Pliocene relict legume Oxytropis triphylla form nitrogen-fixing nodules with a combination of bacterial strains?</title>
        <authorList>
            <person name="Safronova V."/>
            <person name="Belimov A."/>
            <person name="Sazanova A."/>
            <person name="Kuznetsova I."/>
            <person name="Popova J."/>
            <person name="Andronov E."/>
            <person name="Verkhozina A."/>
            <person name="Tikhonovich I."/>
        </authorList>
    </citation>
    <scope>NUCLEOTIDE SEQUENCE [LARGE SCALE GENOMIC DNA]</scope>
    <source>
        <strain evidence="6 7">Tri-38</strain>
    </source>
</reference>